<organism evidence="1 2">
    <name type="scientific">Janibacter alkaliphilus</name>
    <dbReference type="NCBI Taxonomy" id="1069963"/>
    <lineage>
        <taxon>Bacteria</taxon>
        <taxon>Bacillati</taxon>
        <taxon>Actinomycetota</taxon>
        <taxon>Actinomycetes</taxon>
        <taxon>Micrococcales</taxon>
        <taxon>Intrasporangiaceae</taxon>
        <taxon>Janibacter</taxon>
    </lineage>
</organism>
<dbReference type="InterPro" id="IPR024747">
    <property type="entry name" value="Pyridox_Oxase-rel"/>
</dbReference>
<dbReference type="InterPro" id="IPR012349">
    <property type="entry name" value="Split_barrel_FMN-bd"/>
</dbReference>
<comment type="caution">
    <text evidence="1">The sequence shown here is derived from an EMBL/GenBank/DDBJ whole genome shotgun (WGS) entry which is preliminary data.</text>
</comment>
<dbReference type="Pfam" id="PF12900">
    <property type="entry name" value="Pyridox_ox_2"/>
    <property type="match status" value="1"/>
</dbReference>
<keyword evidence="2" id="KW-1185">Reference proteome</keyword>
<protein>
    <submittedName>
        <fullName evidence="1">Nitroimidazol reductase NimA-like FMN-containing flavoprotein (Pyridoxamine 5'-phosphate oxidase superfamily)</fullName>
    </submittedName>
</protein>
<dbReference type="Gene3D" id="2.30.110.10">
    <property type="entry name" value="Electron Transport, Fmn-binding Protein, Chain A"/>
    <property type="match status" value="1"/>
</dbReference>
<accession>A0A852XBM7</accession>
<dbReference type="RefSeq" id="WP_179463130.1">
    <property type="nucleotide sequence ID" value="NZ_JACBZX010000001.1"/>
</dbReference>
<proteinExistence type="predicted"/>
<evidence type="ECO:0000313" key="1">
    <source>
        <dbReference type="EMBL" id="NYG37824.1"/>
    </source>
</evidence>
<gene>
    <name evidence="1" type="ORF">BJY28_002293</name>
</gene>
<evidence type="ECO:0000313" key="2">
    <source>
        <dbReference type="Proteomes" id="UP000592181"/>
    </source>
</evidence>
<reference evidence="1 2" key="1">
    <citation type="submission" date="2020-07" db="EMBL/GenBank/DDBJ databases">
        <title>Sequencing the genomes of 1000 actinobacteria strains.</title>
        <authorList>
            <person name="Klenk H.-P."/>
        </authorList>
    </citation>
    <scope>NUCLEOTIDE SEQUENCE [LARGE SCALE GENOMIC DNA]</scope>
    <source>
        <strain evidence="1 2">DSM 24723</strain>
    </source>
</reference>
<sequence length="140" mass="15862">MSEPDIVTTLDADACWQLLHDHELGRLAFHLAGEVHITPINYAVDGRTLLFRTAEGNKLLGVVMHSDVAFEIDGMDDTEAWSVVLRGRARLLEGDEEHRAERVPLRPWTSTAKYNVVEIAPTEVTGRRFGLHKPWEHIQQ</sequence>
<dbReference type="SUPFAM" id="SSF50475">
    <property type="entry name" value="FMN-binding split barrel"/>
    <property type="match status" value="1"/>
</dbReference>
<dbReference type="Proteomes" id="UP000592181">
    <property type="component" value="Unassembled WGS sequence"/>
</dbReference>
<name>A0A852XBM7_9MICO</name>
<dbReference type="EMBL" id="JACBZX010000001">
    <property type="protein sequence ID" value="NYG37824.1"/>
    <property type="molecule type" value="Genomic_DNA"/>
</dbReference>
<dbReference type="AlphaFoldDB" id="A0A852XBM7"/>